<dbReference type="Proteomes" id="UP000267469">
    <property type="component" value="Unassembled WGS sequence"/>
</dbReference>
<evidence type="ECO:0000259" key="2">
    <source>
        <dbReference type="Pfam" id="PF17251"/>
    </source>
</evidence>
<dbReference type="RefSeq" id="WP_123214855.1">
    <property type="nucleotide sequence ID" value="NZ_RJTM01000027.1"/>
</dbReference>
<dbReference type="GO" id="GO:0004190">
    <property type="term" value="F:aspartic-type endopeptidase activity"/>
    <property type="evidence" value="ECO:0007669"/>
    <property type="project" value="InterPro"/>
</dbReference>
<evidence type="ECO:0000313" key="3">
    <source>
        <dbReference type="EMBL" id="RNL91316.1"/>
    </source>
</evidence>
<dbReference type="AlphaFoldDB" id="A0A3N0ETW3"/>
<dbReference type="Pfam" id="PF17251">
    <property type="entry name" value="Pom"/>
    <property type="match status" value="1"/>
</dbReference>
<dbReference type="InterPro" id="IPR035163">
    <property type="entry name" value="Pom"/>
</dbReference>
<organism evidence="3 4">
    <name type="scientific">Sinomicrobium pectinilyticum</name>
    <dbReference type="NCBI Taxonomy" id="1084421"/>
    <lineage>
        <taxon>Bacteria</taxon>
        <taxon>Pseudomonadati</taxon>
        <taxon>Bacteroidota</taxon>
        <taxon>Flavobacteriia</taxon>
        <taxon>Flavobacteriales</taxon>
        <taxon>Flavobacteriaceae</taxon>
        <taxon>Sinomicrobium</taxon>
    </lineage>
</organism>
<protein>
    <recommendedName>
        <fullName evidence="2">Protochlamydia outer membrane protein domain-containing protein</fullName>
    </recommendedName>
</protein>
<accession>A0A3N0ETW3</accession>
<dbReference type="EMBL" id="RJTM01000027">
    <property type="protein sequence ID" value="RNL91316.1"/>
    <property type="molecule type" value="Genomic_DNA"/>
</dbReference>
<dbReference type="SUPFAM" id="SSF69917">
    <property type="entry name" value="OMPT-like"/>
    <property type="match status" value="1"/>
</dbReference>
<keyword evidence="4" id="KW-1185">Reference proteome</keyword>
<evidence type="ECO:0000256" key="1">
    <source>
        <dbReference type="SAM" id="SignalP"/>
    </source>
</evidence>
<reference evidence="3 4" key="1">
    <citation type="submission" date="2018-10" db="EMBL/GenBank/DDBJ databases">
        <title>Sinomicrobium pectinilyticum sp. nov., a pectinase-producing bacterium isolated from alkaline and saline soil, and emended description of the genus Sinomicrobium.</title>
        <authorList>
            <person name="Cheng B."/>
            <person name="Li C."/>
            <person name="Lai Q."/>
            <person name="Du M."/>
            <person name="Shao Z."/>
            <person name="Xu P."/>
            <person name="Yang C."/>
        </authorList>
    </citation>
    <scope>NUCLEOTIDE SEQUENCE [LARGE SCALE GENOMIC DNA]</scope>
    <source>
        <strain evidence="3 4">5DNS001</strain>
    </source>
</reference>
<keyword evidence="1" id="KW-0732">Signal</keyword>
<comment type="caution">
    <text evidence="3">The sequence shown here is derived from an EMBL/GenBank/DDBJ whole genome shotgun (WGS) entry which is preliminary data.</text>
</comment>
<proteinExistence type="predicted"/>
<feature type="signal peptide" evidence="1">
    <location>
        <begin position="1"/>
        <end position="22"/>
    </location>
</feature>
<dbReference type="InterPro" id="IPR020080">
    <property type="entry name" value="OM_adhesin/peptidase_omptin"/>
</dbReference>
<evidence type="ECO:0000313" key="4">
    <source>
        <dbReference type="Proteomes" id="UP000267469"/>
    </source>
</evidence>
<feature type="domain" description="Protochlamydia outer membrane protein" evidence="2">
    <location>
        <begin position="38"/>
        <end position="300"/>
    </location>
</feature>
<gene>
    <name evidence="3" type="ORF">ED312_04680</name>
</gene>
<feature type="chain" id="PRO_5018175756" description="Protochlamydia outer membrane protein domain-containing protein" evidence="1">
    <location>
        <begin position="23"/>
        <end position="302"/>
    </location>
</feature>
<sequence>MRSCFPVILLFSLLFTGNGVFAQEIVKGQLSIQPYVKYRQESLSWSVAGDVSGQNPNILSELKWKKLRGPQTGMLLQKEISRSFSVQMDMSYMDITAGRVTDTDYSEDNRQGISYYEKLQADKGYMLSLDARLQYHVYLQPQIKIIPFLGFTNKYQHLYMLDNEIPLIEGSILKSTYTPHWYGGTVGSIFIFDVLKARVLLEISGDLIKYSAKANWNLRNELAHPVSFEHNATGKAVNARLSIEYPVSKNMYLTLSGDISRAETQSGTDKTFYRSGREVFTRLNSVVNKSYGVGCGLKFKLF</sequence>
<dbReference type="InterPro" id="IPR053724">
    <property type="entry name" value="OMP_A26_sf"/>
</dbReference>
<dbReference type="Gene3D" id="2.40.128.90">
    <property type="entry name" value="OMPT-like"/>
    <property type="match status" value="1"/>
</dbReference>
<dbReference type="OrthoDB" id="5566985at2"/>
<name>A0A3N0ETW3_SINP1</name>